<reference evidence="1" key="1">
    <citation type="journal article" date="1989" name="Gene">
        <title>Nucleotide sequence and expression of the catechol 2,3-dioxygenase-encoding gene of phenol-catabolizing Pseudomonas CF600.</title>
        <authorList>
            <person name="Bartilson M."/>
            <person name="Shingler V."/>
        </authorList>
    </citation>
    <scope>NUCLEOTIDE SEQUENCE</scope>
    <source>
        <strain evidence="1">CF600</strain>
        <plasmid evidence="1">pVI150</plasmid>
    </source>
</reference>
<dbReference type="Gene3D" id="3.10.20.560">
    <property type="entry name" value="Phenol hydroxylase"/>
    <property type="match status" value="1"/>
</dbReference>
<dbReference type="InterPro" id="IPR043010">
    <property type="entry name" value="Phenol_hydroxylase_sf"/>
</dbReference>
<keyword evidence="1" id="KW-0614">Plasmid</keyword>
<accession>A0A077KFQ3</accession>
<organism evidence="1">
    <name type="scientific">Pseudomonas sp. (strain CF600)</name>
    <dbReference type="NCBI Taxonomy" id="79676"/>
    <lineage>
        <taxon>Bacteria</taxon>
        <taxon>Pseudomonadati</taxon>
        <taxon>Pseudomonadota</taxon>
    </lineage>
</organism>
<dbReference type="AlphaFoldDB" id="A0A077KFQ3"/>
<reference evidence="1" key="4">
    <citation type="journal article" date="1992" name="J. Bacteriol.">
        <title>Nucleotide sequence and functional analysis of the complete phenol/3,4-dimethylphenol catabolic pathway of Pseudomonas sp. strain CF600.</title>
        <authorList>
            <person name="Shingler V."/>
            <person name="Powlowski J."/>
            <person name="Marklund U."/>
        </authorList>
    </citation>
    <scope>NUCLEOTIDE SEQUENCE</scope>
    <source>
        <strain evidence="1">CF600</strain>
        <plasmid evidence="1">pVI150</plasmid>
    </source>
</reference>
<name>A0A077KFQ3_PSEUF</name>
<gene>
    <name evidence="1" type="primary">dmpO</name>
</gene>
<dbReference type="SMR" id="A0A077KFQ3"/>
<geneLocation type="plasmid" evidence="1">
    <name>pVI150</name>
</geneLocation>
<reference evidence="1" key="7">
    <citation type="submission" date="2014-02" db="EMBL/GenBank/DDBJ databases">
        <title>Isolation and Characterization of Artificially Polluted Soil Metagenome Clones That Confer Indigo-Forming Activity on Naphthalene Dioxygenase Mutants of Naphthalene-Degrading Bacterial strains.</title>
        <authorList>
            <person name="Nagayama H."/>
            <person name="Sugawara T."/>
            <person name="Endo R."/>
            <person name="Kato H."/>
            <person name="Ohtsubo Y."/>
            <person name="Nagata Y."/>
            <person name="Tsuda M."/>
        </authorList>
    </citation>
    <scope>NUCLEOTIDE SEQUENCE</scope>
    <source>
        <strain evidence="1">CF600</strain>
        <plasmid evidence="1">pVI150</plasmid>
    </source>
</reference>
<reference evidence="1" key="2">
    <citation type="journal article" date="1990" name="Biochim. Biophys. Acta">
        <title>Nucleotide sequences of the meta-cleavage pathway enzymes 2-hydroxymuconic semialdehyde dehydrogenase and 2-hydroxymuconic semialdehyde hydrolase from Pseudomonas CF600.</title>
        <authorList>
            <person name="Nordlund I."/>
            <person name="Shingler V."/>
        </authorList>
    </citation>
    <scope>NUCLEOTIDE SEQUENCE</scope>
    <source>
        <strain evidence="1">CF600</strain>
        <plasmid evidence="1">pVI150</plasmid>
    </source>
</reference>
<reference evidence="1" key="5">
    <citation type="journal article" date="1994" name="Gene">
        <title>Cloning and sequences of the first eight genes of the chromosomally encoded (methyl) phenol degradation pathway from Pseudomonas putida P35X.</title>
        <authorList>
            <person name="Ng L.C."/>
            <person name="Shingler V."/>
            <person name="Sze C.C."/>
            <person name="Poh C.L."/>
        </authorList>
    </citation>
    <scope>NUCLEOTIDE SEQUENCE</scope>
    <source>
        <strain evidence="1">CF600</strain>
        <plasmid evidence="1">pVI150</plasmid>
    </source>
</reference>
<evidence type="ECO:0000313" key="1">
    <source>
        <dbReference type="EMBL" id="BAP28470.1"/>
    </source>
</evidence>
<reference evidence="1" key="3">
    <citation type="journal article" date="1990" name="J. Bacteriol.">
        <title>Complete nucleotide sequence and polypeptide analysis of multicomponent phenol hydroxylase from Pseudomonas sp. strain CF600.</title>
        <authorList>
            <person name="Nordlund I."/>
            <person name="Powlowski J."/>
            <person name="Shingler V."/>
        </authorList>
    </citation>
    <scope>NUCLEOTIDE SEQUENCE</scope>
    <source>
        <strain evidence="1">CF600</strain>
        <plasmid evidence="1">pVI150</plasmid>
    </source>
</reference>
<dbReference type="Pfam" id="PF04663">
    <property type="entry name" value="Phenol_monoox"/>
    <property type="match status" value="1"/>
</dbReference>
<dbReference type="InterPro" id="IPR006756">
    <property type="entry name" value="Phenol_hydroxylase"/>
</dbReference>
<proteinExistence type="predicted"/>
<sequence>MTVNSIGEYTATPRDVQANFNGMQLLYLYWEEHLMYCSALAFLVAPGMPFAEFLEQVLKPAIHAHPDSAKIDFSQALWQLNDQPFTPDYAASLEANGIDHKSMLRLNTPGLNGIQGSCS</sequence>
<protein>
    <submittedName>
        <fullName evidence="1">Phenol hydroxylase small subunit, DmpO</fullName>
    </submittedName>
</protein>
<reference evidence="1" key="6">
    <citation type="journal article" date="1996" name="Biochemistry">
        <title>Enzymatic ketonization of 2-hydroxymuconate: specificity and mechanism investigated by the crystal structures of two isomerases.</title>
        <authorList>
            <person name="Subramanya H.S."/>
            <person name="Roper D.I."/>
            <person name="Dauter Z."/>
            <person name="Dodson E.J."/>
            <person name="Davies G.J."/>
            <person name="Wilson K.S."/>
            <person name="Wigley D.B."/>
        </authorList>
    </citation>
    <scope>NUCLEOTIDE SEQUENCE</scope>
    <source>
        <strain evidence="1">CF600</strain>
        <plasmid evidence="1">pVI150</plasmid>
    </source>
</reference>
<dbReference type="GO" id="GO:0018662">
    <property type="term" value="F:phenol 2-monooxygenase activity"/>
    <property type="evidence" value="ECO:0007669"/>
    <property type="project" value="InterPro"/>
</dbReference>
<dbReference type="EMBL" id="AB910524">
    <property type="protein sequence ID" value="BAP28470.1"/>
    <property type="molecule type" value="Genomic_DNA"/>
</dbReference>